<comment type="caution">
    <text evidence="9">The sequence shown here is derived from an EMBL/GenBank/DDBJ whole genome shotgun (WGS) entry which is preliminary data.</text>
</comment>
<evidence type="ECO:0000256" key="5">
    <source>
        <dbReference type="ARBA" id="ARBA00022691"/>
    </source>
</evidence>
<dbReference type="PROSITE" id="PS51686">
    <property type="entry name" value="SAM_MT_RSMB_NOP"/>
    <property type="match status" value="1"/>
</dbReference>
<evidence type="ECO:0000313" key="9">
    <source>
        <dbReference type="EMBL" id="HIS30588.1"/>
    </source>
</evidence>
<evidence type="ECO:0000259" key="8">
    <source>
        <dbReference type="PROSITE" id="PS51686"/>
    </source>
</evidence>
<accession>A0A9D1JJE0</accession>
<dbReference type="CDD" id="cd21147">
    <property type="entry name" value="RsmF_methylt_CTD1"/>
    <property type="match status" value="1"/>
</dbReference>
<dbReference type="InterPro" id="IPR049560">
    <property type="entry name" value="MeTrfase_RsmB-F_NOP2_cat"/>
</dbReference>
<feature type="binding site" evidence="7">
    <location>
        <position position="178"/>
    </location>
    <ligand>
        <name>S-adenosyl-L-methionine</name>
        <dbReference type="ChEBI" id="CHEBI:59789"/>
    </ligand>
</feature>
<dbReference type="GO" id="GO:0001510">
    <property type="term" value="P:RNA methylation"/>
    <property type="evidence" value="ECO:0007669"/>
    <property type="project" value="InterPro"/>
</dbReference>
<protein>
    <submittedName>
        <fullName evidence="9">RsmB/NOP family class I SAM-dependent RNA methyltransferase</fullName>
    </submittedName>
</protein>
<evidence type="ECO:0000256" key="2">
    <source>
        <dbReference type="ARBA" id="ARBA00022490"/>
    </source>
</evidence>
<dbReference type="InterPro" id="IPR023267">
    <property type="entry name" value="RCMT"/>
</dbReference>
<keyword evidence="5 7" id="KW-0949">S-adenosyl-L-methionine</keyword>
<dbReference type="Pfam" id="PF17125">
    <property type="entry name" value="Methyltr_RsmF_N"/>
    <property type="match status" value="1"/>
</dbReference>
<evidence type="ECO:0000256" key="3">
    <source>
        <dbReference type="ARBA" id="ARBA00022603"/>
    </source>
</evidence>
<dbReference type="PROSITE" id="PS01153">
    <property type="entry name" value="NOL1_NOP2_SUN"/>
    <property type="match status" value="1"/>
</dbReference>
<organism evidence="9 10">
    <name type="scientific">Candidatus Limivivens intestinipullorum</name>
    <dbReference type="NCBI Taxonomy" id="2840858"/>
    <lineage>
        <taxon>Bacteria</taxon>
        <taxon>Bacillati</taxon>
        <taxon>Bacillota</taxon>
        <taxon>Clostridia</taxon>
        <taxon>Lachnospirales</taxon>
        <taxon>Lachnospiraceae</taxon>
        <taxon>Lachnospiraceae incertae sedis</taxon>
        <taxon>Candidatus Limivivens</taxon>
    </lineage>
</organism>
<dbReference type="Gene3D" id="3.40.50.150">
    <property type="entry name" value="Vaccinia Virus protein VP39"/>
    <property type="match status" value="1"/>
</dbReference>
<keyword evidence="3 7" id="KW-0489">Methyltransferase</keyword>
<dbReference type="GO" id="GO:0003723">
    <property type="term" value="F:RNA binding"/>
    <property type="evidence" value="ECO:0007669"/>
    <property type="project" value="UniProtKB-UniRule"/>
</dbReference>
<comment type="similarity">
    <text evidence="1 7">Belongs to the class I-like SAM-binding methyltransferase superfamily. RsmB/NOP family.</text>
</comment>
<dbReference type="InterPro" id="IPR029063">
    <property type="entry name" value="SAM-dependent_MTases_sf"/>
</dbReference>
<keyword evidence="4 7" id="KW-0808">Transferase</keyword>
<feature type="binding site" evidence="7">
    <location>
        <begin position="109"/>
        <end position="115"/>
    </location>
    <ligand>
        <name>S-adenosyl-L-methionine</name>
        <dbReference type="ChEBI" id="CHEBI:59789"/>
    </ligand>
</feature>
<dbReference type="Pfam" id="PF17126">
    <property type="entry name" value="RsmF_methylt_CI"/>
    <property type="match status" value="1"/>
</dbReference>
<evidence type="ECO:0000313" key="10">
    <source>
        <dbReference type="Proteomes" id="UP000823935"/>
    </source>
</evidence>
<dbReference type="AlphaFoldDB" id="A0A9D1JJE0"/>
<dbReference type="InterPro" id="IPR018314">
    <property type="entry name" value="RsmB/NOL1/NOP2-like_CS"/>
</dbReference>
<gene>
    <name evidence="9" type="ORF">IAB44_03420</name>
</gene>
<feature type="binding site" evidence="7">
    <location>
        <position position="133"/>
    </location>
    <ligand>
        <name>S-adenosyl-L-methionine</name>
        <dbReference type="ChEBI" id="CHEBI:59789"/>
    </ligand>
</feature>
<dbReference type="PANTHER" id="PTHR22807:SF30">
    <property type="entry name" value="28S RRNA (CYTOSINE(4447)-C(5))-METHYLTRANSFERASE-RELATED"/>
    <property type="match status" value="1"/>
</dbReference>
<dbReference type="CDD" id="cd02440">
    <property type="entry name" value="AdoMet_MTases"/>
    <property type="match status" value="1"/>
</dbReference>
<proteinExistence type="inferred from homology"/>
<dbReference type="Gene3D" id="2.30.130.60">
    <property type="match status" value="1"/>
</dbReference>
<feature type="domain" description="SAM-dependent MTase RsmB/NOP-type" evidence="8">
    <location>
        <begin position="17"/>
        <end position="292"/>
    </location>
</feature>
<dbReference type="Pfam" id="PF01189">
    <property type="entry name" value="Methyltr_RsmB-F"/>
    <property type="match status" value="1"/>
</dbReference>
<reference evidence="9" key="2">
    <citation type="journal article" date="2021" name="PeerJ">
        <title>Extensive microbial diversity within the chicken gut microbiome revealed by metagenomics and culture.</title>
        <authorList>
            <person name="Gilroy R."/>
            <person name="Ravi A."/>
            <person name="Getino M."/>
            <person name="Pursley I."/>
            <person name="Horton D.L."/>
            <person name="Alikhan N.F."/>
            <person name="Baker D."/>
            <person name="Gharbi K."/>
            <person name="Hall N."/>
            <person name="Watson M."/>
            <person name="Adriaenssens E.M."/>
            <person name="Foster-Nyarko E."/>
            <person name="Jarju S."/>
            <person name="Secka A."/>
            <person name="Antonio M."/>
            <person name="Oren A."/>
            <person name="Chaudhuri R.R."/>
            <person name="La Ragione R."/>
            <person name="Hildebrand F."/>
            <person name="Pallen M.J."/>
        </authorList>
    </citation>
    <scope>NUCLEOTIDE SEQUENCE</scope>
    <source>
        <strain evidence="9">CHK190-19873</strain>
    </source>
</reference>
<dbReference type="GO" id="GO:0008173">
    <property type="term" value="F:RNA methyltransferase activity"/>
    <property type="evidence" value="ECO:0007669"/>
    <property type="project" value="InterPro"/>
</dbReference>
<evidence type="ECO:0000256" key="1">
    <source>
        <dbReference type="ARBA" id="ARBA00007494"/>
    </source>
</evidence>
<dbReference type="Gene3D" id="3.30.70.1170">
    <property type="entry name" value="Sun protein, domain 3"/>
    <property type="match status" value="1"/>
</dbReference>
<keyword evidence="6 7" id="KW-0694">RNA-binding</keyword>
<dbReference type="InterPro" id="IPR031341">
    <property type="entry name" value="Methyltr_RsmF_N"/>
</dbReference>
<dbReference type="InterPro" id="IPR027391">
    <property type="entry name" value="Nol1_Nop2_Fmu_2"/>
</dbReference>
<dbReference type="InterPro" id="IPR001678">
    <property type="entry name" value="MeTrfase_RsmB-F_NOP2_dom"/>
</dbReference>
<sequence>MKLPEQFQEQMKALLGAEYQDYEESFGQERSFGLRVNRKKISVEDFLDRVSFSLSKVPWTENGFYYREDEPVTRHPYYYAGLYYIQEPSAMMPARCLPVRPGDRVLDLCAAPGGKSTELGARLEGRGLLVSNDISRSRAQALLKNLELFGISNLLVTSETPGKLLGCFPEYFDKILTDVPCSGEGMFRREPGMIKSWMERGPEYYIPIQREILEAAVGMLAPGGMLLYSTCTFNREEDEGNISWLLERHPEMSLEPVEWQEGFSAGFLEHTVRIWPHKVRGEGHFAALLKKKGSVQREVAAAQKSRTVMPVTARRDKAGDVSRQAMSELSEFLDGMSFPEKESGKLEIRGGKAYLLPEAFPALPGIRLLRTGLYLGDLKKERFEPSQALAMCLRAEGVSKALDLPLEDERAIRYLKGETLETDNSRGWILVCTDGFGLGWAKAAGGTLKNKYCAGWRMQ</sequence>
<feature type="active site" description="Nucleophile" evidence="7">
    <location>
        <position position="231"/>
    </location>
</feature>
<dbReference type="Proteomes" id="UP000823935">
    <property type="component" value="Unassembled WGS sequence"/>
</dbReference>
<evidence type="ECO:0000256" key="6">
    <source>
        <dbReference type="ARBA" id="ARBA00022884"/>
    </source>
</evidence>
<reference evidence="9" key="1">
    <citation type="submission" date="2020-10" db="EMBL/GenBank/DDBJ databases">
        <authorList>
            <person name="Gilroy R."/>
        </authorList>
    </citation>
    <scope>NUCLEOTIDE SEQUENCE</scope>
    <source>
        <strain evidence="9">CHK190-19873</strain>
    </source>
</reference>
<dbReference type="Pfam" id="PF13636">
    <property type="entry name" value="Methyltranf_PUA"/>
    <property type="match status" value="1"/>
</dbReference>
<comment type="caution">
    <text evidence="7">Lacks conserved residue(s) required for the propagation of feature annotation.</text>
</comment>
<keyword evidence="2" id="KW-0963">Cytoplasm</keyword>
<evidence type="ECO:0000256" key="7">
    <source>
        <dbReference type="PROSITE-ProRule" id="PRU01023"/>
    </source>
</evidence>
<dbReference type="PANTHER" id="PTHR22807">
    <property type="entry name" value="NOP2 YEAST -RELATED NOL1/NOP2/FMU SUN DOMAIN-CONTAINING"/>
    <property type="match status" value="1"/>
</dbReference>
<dbReference type="PRINTS" id="PR02008">
    <property type="entry name" value="RCMTFAMILY"/>
</dbReference>
<name>A0A9D1JJE0_9FIRM</name>
<evidence type="ECO:0000256" key="4">
    <source>
        <dbReference type="ARBA" id="ARBA00022679"/>
    </source>
</evidence>
<dbReference type="SUPFAM" id="SSF53335">
    <property type="entry name" value="S-adenosyl-L-methionine-dependent methyltransferases"/>
    <property type="match status" value="1"/>
</dbReference>
<dbReference type="InterPro" id="IPR031340">
    <property type="entry name" value="RsmF_methylt_CI"/>
</dbReference>
<dbReference type="EMBL" id="DVIQ01000019">
    <property type="protein sequence ID" value="HIS30588.1"/>
    <property type="molecule type" value="Genomic_DNA"/>
</dbReference>